<feature type="compositionally biased region" description="Polar residues" evidence="1">
    <location>
        <begin position="1"/>
        <end position="20"/>
    </location>
</feature>
<accession>A0A6C0EEB3</accession>
<evidence type="ECO:0000313" key="2">
    <source>
        <dbReference type="EMBL" id="QHT26599.1"/>
    </source>
</evidence>
<feature type="region of interest" description="Disordered" evidence="1">
    <location>
        <begin position="1"/>
        <end position="21"/>
    </location>
</feature>
<proteinExistence type="predicted"/>
<organism evidence="2">
    <name type="scientific">viral metagenome</name>
    <dbReference type="NCBI Taxonomy" id="1070528"/>
    <lineage>
        <taxon>unclassified sequences</taxon>
        <taxon>metagenomes</taxon>
        <taxon>organismal metagenomes</taxon>
    </lineage>
</organism>
<name>A0A6C0EEB3_9ZZZZ</name>
<dbReference type="EMBL" id="MN739799">
    <property type="protein sequence ID" value="QHT26599.1"/>
    <property type="molecule type" value="Genomic_DNA"/>
</dbReference>
<dbReference type="AlphaFoldDB" id="A0A6C0EEB3"/>
<sequence>MTENQKSLSLVGNEDSNSKNIGEEESRSKLIIGKEYLFNVKYLLNILLDTQNILKDIVFEYCLKSKYTKIKDLNCDKSANEDNNRKSIIDYIISEDNELLSEPDQIFIENAAKNLLEYDKIIKNNLELLNQNILPKIITHKISYFFCHLQINTIENFIHNRLYPEYHQHRKEILLNLLDKYKLELEEINKLILDTL</sequence>
<protein>
    <submittedName>
        <fullName evidence="2">Uncharacterized protein</fullName>
    </submittedName>
</protein>
<evidence type="ECO:0000256" key="1">
    <source>
        <dbReference type="SAM" id="MobiDB-lite"/>
    </source>
</evidence>
<reference evidence="2" key="1">
    <citation type="journal article" date="2020" name="Nature">
        <title>Giant virus diversity and host interactions through global metagenomics.</title>
        <authorList>
            <person name="Schulz F."/>
            <person name="Roux S."/>
            <person name="Paez-Espino D."/>
            <person name="Jungbluth S."/>
            <person name="Walsh D.A."/>
            <person name="Denef V.J."/>
            <person name="McMahon K.D."/>
            <person name="Konstantinidis K.T."/>
            <person name="Eloe-Fadrosh E.A."/>
            <person name="Kyrpides N.C."/>
            <person name="Woyke T."/>
        </authorList>
    </citation>
    <scope>NUCLEOTIDE SEQUENCE</scope>
    <source>
        <strain evidence="2">GVMAG-M-3300023179-2</strain>
    </source>
</reference>